<name>A0A6J2YXE2_SITOR</name>
<organism evidence="2 3">
    <name type="scientific">Sitophilus oryzae</name>
    <name type="common">Rice weevil</name>
    <name type="synonym">Curculio oryzae</name>
    <dbReference type="NCBI Taxonomy" id="7048"/>
    <lineage>
        <taxon>Eukaryota</taxon>
        <taxon>Metazoa</taxon>
        <taxon>Ecdysozoa</taxon>
        <taxon>Arthropoda</taxon>
        <taxon>Hexapoda</taxon>
        <taxon>Insecta</taxon>
        <taxon>Pterygota</taxon>
        <taxon>Neoptera</taxon>
        <taxon>Endopterygota</taxon>
        <taxon>Coleoptera</taxon>
        <taxon>Polyphaga</taxon>
        <taxon>Cucujiformia</taxon>
        <taxon>Curculionidae</taxon>
        <taxon>Dryophthorinae</taxon>
        <taxon>Sitophilus</taxon>
    </lineage>
</organism>
<dbReference type="InterPro" id="IPR006578">
    <property type="entry name" value="MADF-dom"/>
</dbReference>
<protein>
    <submittedName>
        <fullName evidence="3">Uncharacterized protein LOC115891582</fullName>
    </submittedName>
</protein>
<dbReference type="SMART" id="SM00595">
    <property type="entry name" value="MADF"/>
    <property type="match status" value="1"/>
</dbReference>
<proteinExistence type="predicted"/>
<evidence type="ECO:0000313" key="3">
    <source>
        <dbReference type="RefSeq" id="XP_030767937.1"/>
    </source>
</evidence>
<dbReference type="Pfam" id="PF10545">
    <property type="entry name" value="MADF_DNA_bdg"/>
    <property type="match status" value="1"/>
</dbReference>
<dbReference type="PANTHER" id="PTHR21505:SF12">
    <property type="entry name" value="MADF DOMAIN-CONTAINING PROTEIN-RELATED"/>
    <property type="match status" value="1"/>
</dbReference>
<feature type="domain" description="MADF" evidence="1">
    <location>
        <begin position="10"/>
        <end position="103"/>
    </location>
</feature>
<dbReference type="KEGG" id="soy:115891582"/>
<dbReference type="PROSITE" id="PS51029">
    <property type="entry name" value="MADF"/>
    <property type="match status" value="1"/>
</dbReference>
<gene>
    <name evidence="3" type="primary">LOC115891582</name>
</gene>
<evidence type="ECO:0000259" key="1">
    <source>
        <dbReference type="PROSITE" id="PS51029"/>
    </source>
</evidence>
<dbReference type="PANTHER" id="PTHR21505">
    <property type="entry name" value="MADF DOMAIN-CONTAINING PROTEIN-RELATED"/>
    <property type="match status" value="1"/>
</dbReference>
<dbReference type="GeneID" id="115891582"/>
<keyword evidence="2" id="KW-1185">Reference proteome</keyword>
<dbReference type="RefSeq" id="XP_030767937.1">
    <property type="nucleotide sequence ID" value="XM_030912077.1"/>
</dbReference>
<dbReference type="AlphaFoldDB" id="A0A6J2YXE2"/>
<dbReference type="Proteomes" id="UP000504635">
    <property type="component" value="Unplaced"/>
</dbReference>
<accession>A0A6J2YXE2</accession>
<reference evidence="3" key="1">
    <citation type="submission" date="2025-08" db="UniProtKB">
        <authorList>
            <consortium name="RefSeq"/>
        </authorList>
    </citation>
    <scope>IDENTIFICATION</scope>
    <source>
        <tissue evidence="3">Gonads</tissue>
    </source>
</reference>
<dbReference type="OrthoDB" id="10051975at2759"/>
<sequence length="235" mass="27517">MDWSQEKVLSFIQCYKNRPILWDPKHSKHYNKRKKFYVWAELAKEMNTPEDECRRKMMSLLASLRRERAKIAKSRRSGKGPGDIYVSNWFAYKPMAFLNQRKPHPNATSNIKYSQEIDENINEGFSENEEKMSSDSSVKEYENPTPLMKIKTDTEIPEEPAISTYAVLKRCNETTETSVRTMPDESESFGLFVGNKLKSYSRETRNVVQHLISDILFNADQGQYESIKQQTEDIY</sequence>
<dbReference type="InParanoid" id="A0A6J2YXE2"/>
<evidence type="ECO:0000313" key="2">
    <source>
        <dbReference type="Proteomes" id="UP000504635"/>
    </source>
</evidence>